<name>A0ABP7XHP0_9ACTN</name>
<evidence type="ECO:0000313" key="2">
    <source>
        <dbReference type="EMBL" id="GAA4117405.1"/>
    </source>
</evidence>
<gene>
    <name evidence="2" type="ORF">GCM10022215_17990</name>
</gene>
<evidence type="ECO:0008006" key="4">
    <source>
        <dbReference type="Google" id="ProtNLM"/>
    </source>
</evidence>
<sequence length="593" mass="61072">MAEEKVGLRFVVDGRGAAVGAFGSVRSSLLSVRGAALATGAAVFGVGRALSSSIDEAREAERVGKVTEARLKSTGHQAGITTKEIENLAAAISRKAGVDDEAVQSGQNLLLTFTKIRNEQGRGNKIFSQATRVVTDYAAGMAGTNEGLDLKSAAIQVGKALNDPVKGITALSKAGVQFTEQQKAQIKTLVESGRTLDAQKVILRELRTQFGGTAEAQATMGDKVSVAWGNIQEQLGTSLLPLLDRAERAFLKQGVPAIEHYLDVFDKQGVPAIRRFVKAARPVAEEVIPAIGSGLSTTANALEKAAPYARDLIGAFNDAPEWVKTGLALGAGGALIGRKLGAGKAVASALSKYGGATPVYVVNEGFGGLGGAAGKGLAGRGAAALATGTGGAVLAGAAAGAAIGVYVGNEYVSRIPKPDWLTNRQRDNALANNDPMRGAMDQAALDRAATSAAKARGEFVKTKDMADQLGFTLRRTSGITIDVDTSPANRKLSALEYQAAQAAQTIDTLIGLSSGGLFGGLMPAPIPPDRPSKGGRRPRVPAAPRRVSPHAAGRVAAGGGRGPTHLSATLVLPDGKVLTDLVVAELKDQEARR</sequence>
<accession>A0ABP7XHP0</accession>
<feature type="region of interest" description="Disordered" evidence="1">
    <location>
        <begin position="523"/>
        <end position="563"/>
    </location>
</feature>
<evidence type="ECO:0000256" key="1">
    <source>
        <dbReference type="SAM" id="MobiDB-lite"/>
    </source>
</evidence>
<keyword evidence="3" id="KW-1185">Reference proteome</keyword>
<protein>
    <recommendedName>
        <fullName evidence="4">Tail tape measure protein</fullName>
    </recommendedName>
</protein>
<organism evidence="2 3">
    <name type="scientific">Nocardioides fonticola</name>
    <dbReference type="NCBI Taxonomy" id="450363"/>
    <lineage>
        <taxon>Bacteria</taxon>
        <taxon>Bacillati</taxon>
        <taxon>Actinomycetota</taxon>
        <taxon>Actinomycetes</taxon>
        <taxon>Propionibacteriales</taxon>
        <taxon>Nocardioidaceae</taxon>
        <taxon>Nocardioides</taxon>
    </lineage>
</organism>
<comment type="caution">
    <text evidence="2">The sequence shown here is derived from an EMBL/GenBank/DDBJ whole genome shotgun (WGS) entry which is preliminary data.</text>
</comment>
<dbReference type="Proteomes" id="UP001501495">
    <property type="component" value="Unassembled WGS sequence"/>
</dbReference>
<evidence type="ECO:0000313" key="3">
    <source>
        <dbReference type="Proteomes" id="UP001501495"/>
    </source>
</evidence>
<feature type="compositionally biased region" description="Low complexity" evidence="1">
    <location>
        <begin position="540"/>
        <end position="555"/>
    </location>
</feature>
<dbReference type="EMBL" id="BAAAZH010000012">
    <property type="protein sequence ID" value="GAA4117405.1"/>
    <property type="molecule type" value="Genomic_DNA"/>
</dbReference>
<reference evidence="3" key="1">
    <citation type="journal article" date="2019" name="Int. J. Syst. Evol. Microbiol.">
        <title>The Global Catalogue of Microorganisms (GCM) 10K type strain sequencing project: providing services to taxonomists for standard genome sequencing and annotation.</title>
        <authorList>
            <consortium name="The Broad Institute Genomics Platform"/>
            <consortium name="The Broad Institute Genome Sequencing Center for Infectious Disease"/>
            <person name="Wu L."/>
            <person name="Ma J."/>
        </authorList>
    </citation>
    <scope>NUCLEOTIDE SEQUENCE [LARGE SCALE GENOMIC DNA]</scope>
    <source>
        <strain evidence="3">JCM 16703</strain>
    </source>
</reference>
<proteinExistence type="predicted"/>